<dbReference type="AlphaFoldDB" id="A0A9D5X5W5"/>
<dbReference type="Gene3D" id="3.20.20.70">
    <property type="entry name" value="Aldolase class I"/>
    <property type="match status" value="1"/>
</dbReference>
<sequence length="55" mass="6295">HLAYDVIRKGARGVDMGRNIFQRTHPLQMAEAVRMIVHEGATDAQAWEFFEDATH</sequence>
<dbReference type="PANTHER" id="PTHR47916:SF1">
    <property type="entry name" value="3-HYDROXY-5-PHOSPHONOOXYPENTANE-2,4-DIONE THIOLASE"/>
    <property type="match status" value="1"/>
</dbReference>
<dbReference type="InterPro" id="IPR050456">
    <property type="entry name" value="DeoC/FbaB_aldolase"/>
</dbReference>
<proteinExistence type="predicted"/>
<reference evidence="1" key="1">
    <citation type="submission" date="2020-04" db="EMBL/GenBank/DDBJ databases">
        <title>Deep metagenomics examines the oral microbiome during advanced dental caries in children, revealing novel taxa and co-occurrences with host molecules.</title>
        <authorList>
            <person name="Baker J.L."/>
            <person name="Morton J.T."/>
            <person name="Dinis M."/>
            <person name="Alvarez R."/>
            <person name="Tran N.C."/>
            <person name="Knight R."/>
            <person name="Edlund A."/>
        </authorList>
    </citation>
    <scope>NUCLEOTIDE SEQUENCE</scope>
    <source>
        <strain evidence="1">JCVI_3_bin.11</strain>
    </source>
</reference>
<comment type="caution">
    <text evidence="1">The sequence shown here is derived from an EMBL/GenBank/DDBJ whole genome shotgun (WGS) entry which is preliminary data.</text>
</comment>
<name>A0A9D5X5W5_9ACTN</name>
<gene>
    <name evidence="1" type="ORF">HXK24_03490</name>
</gene>
<dbReference type="SUPFAM" id="SSF51569">
    <property type="entry name" value="Aldolase"/>
    <property type="match status" value="1"/>
</dbReference>
<dbReference type="PANTHER" id="PTHR47916">
    <property type="entry name" value="FRUCTOSE-BISPHOSPHATE ALDOLASE CLASS 1"/>
    <property type="match status" value="1"/>
</dbReference>
<evidence type="ECO:0000313" key="1">
    <source>
        <dbReference type="EMBL" id="MBF4802870.1"/>
    </source>
</evidence>
<feature type="non-terminal residue" evidence="1">
    <location>
        <position position="1"/>
    </location>
</feature>
<protein>
    <submittedName>
        <fullName evidence="1">3-hydroxy-5-phosphonooxypentane-2,4-dione thiolase LsrF</fullName>
    </submittedName>
</protein>
<evidence type="ECO:0000313" key="2">
    <source>
        <dbReference type="Proteomes" id="UP000787322"/>
    </source>
</evidence>
<dbReference type="Proteomes" id="UP000787322">
    <property type="component" value="Unassembled WGS sequence"/>
</dbReference>
<organism evidence="1 2">
    <name type="scientific">Lancefieldella parvula</name>
    <dbReference type="NCBI Taxonomy" id="1382"/>
    <lineage>
        <taxon>Bacteria</taxon>
        <taxon>Bacillati</taxon>
        <taxon>Actinomycetota</taxon>
        <taxon>Coriobacteriia</taxon>
        <taxon>Coriobacteriales</taxon>
        <taxon>Atopobiaceae</taxon>
        <taxon>Lancefieldella</taxon>
    </lineage>
</organism>
<dbReference type="InterPro" id="IPR013785">
    <property type="entry name" value="Aldolase_TIM"/>
</dbReference>
<dbReference type="EMBL" id="JABZGU010000063">
    <property type="protein sequence ID" value="MBF4802870.1"/>
    <property type="molecule type" value="Genomic_DNA"/>
</dbReference>
<accession>A0A9D5X5W5</accession>